<keyword evidence="1 3" id="KW-0853">WD repeat</keyword>
<feature type="repeat" description="WD" evidence="3">
    <location>
        <begin position="35"/>
        <end position="72"/>
    </location>
</feature>
<dbReference type="InterPro" id="IPR050505">
    <property type="entry name" value="WDR55/POC1"/>
</dbReference>
<dbReference type="PROSITE" id="PS50082">
    <property type="entry name" value="WD_REPEATS_2"/>
    <property type="match status" value="10"/>
</dbReference>
<dbReference type="InterPro" id="IPR001680">
    <property type="entry name" value="WD40_rpt"/>
</dbReference>
<dbReference type="PRINTS" id="PR00320">
    <property type="entry name" value="GPROTEINBRPT"/>
</dbReference>
<dbReference type="SUPFAM" id="SSF50978">
    <property type="entry name" value="WD40 repeat-like"/>
    <property type="match status" value="2"/>
</dbReference>
<dbReference type="AlphaFoldDB" id="A0AB34FCV7"/>
<evidence type="ECO:0000256" key="2">
    <source>
        <dbReference type="ARBA" id="ARBA00022737"/>
    </source>
</evidence>
<feature type="repeat" description="WD" evidence="3">
    <location>
        <begin position="160"/>
        <end position="201"/>
    </location>
</feature>
<dbReference type="PANTHER" id="PTHR44019">
    <property type="entry name" value="WD REPEAT-CONTAINING PROTEIN 55"/>
    <property type="match status" value="1"/>
</dbReference>
<evidence type="ECO:0000256" key="3">
    <source>
        <dbReference type="PROSITE-ProRule" id="PRU00221"/>
    </source>
</evidence>
<keyword evidence="5" id="KW-1185">Reference proteome</keyword>
<feature type="repeat" description="WD" evidence="3">
    <location>
        <begin position="124"/>
        <end position="153"/>
    </location>
</feature>
<dbReference type="Pfam" id="PF00400">
    <property type="entry name" value="WD40"/>
    <property type="match status" value="12"/>
</dbReference>
<gene>
    <name evidence="4" type="primary">TUP1</name>
    <name evidence="4" type="ORF">O9K51_10671</name>
</gene>
<name>A0AB34FCV7_9HYPO</name>
<sequence>MTVSSDGQYIAVACGPFARVYDSRTGKEQRALKHSDNHQMSVLALRFSPDNMRLATGSQNGVIHVWNLEAGRIGCSFSHEGNVQAIDFPDDNIVVSGSSGDDMVRVWDVSGGINTRALDAYSPVTAVTTSQAGAYIAAGCEDGSVHIWDIATGILMAGPQKGHIGKVTSVNFSANGEVFISAGLDQTIRNWDSSTLRGIDNSISMSSKRVAALDGPHNHALPVAMMADGEQIVAGASDGSVRVFHTTGTKQRISKHDKPVISVATNSNGSPQGTVLASASTDGLIRVYPFLDDHLAKAVHSFPHSSPVCCVVFSHDGNYLAAGCSRLVKIFDVKSGEEVRVLDHKNAQDVTADNFVSCVAFSEDGGCLATGADDAWIRLWDTGSGILLKSLKGHTRGVLTLALSSDGRTMASCSQEKTVCLWDIEKGVITQTLPLRAEARTLAMSPNGQSIAVGSNDAKIHVWQVTSGSVETTLPSKDDHWDAVLKVAWTSKGEEILSASCDRTMKRWQRSNAGSWECVDTFRGHQDFVLSAAWTKDDEWILSGSKDRSVRLWDPRTGAEMLMVQAHKDSVISVAPSCQRGVFATGSADGEARIWFLEEAFPERLSCGSVDESKALSKSLQRIEAHEVHEDGDVQARYILCDRAVPTPPHPADPYDPPPDDERGELEAILDHKVHKSGRATWIKLQCLRASGKKRWESWEWEVEVQRTDNAAVLTYWYHVRRPRPQVTSRYFQIVGHVGEGAGLCFKVQWVGYTACRDITSGLVDVTLEPAKKVKDENGEECSRYANIHNLDIGLPG</sequence>
<dbReference type="PROSITE" id="PS50294">
    <property type="entry name" value="WD_REPEATS_REGION"/>
    <property type="match status" value="7"/>
</dbReference>
<dbReference type="InterPro" id="IPR019775">
    <property type="entry name" value="WD40_repeat_CS"/>
</dbReference>
<dbReference type="InterPro" id="IPR015943">
    <property type="entry name" value="WD40/YVTN_repeat-like_dom_sf"/>
</dbReference>
<proteinExistence type="predicted"/>
<dbReference type="EMBL" id="JAQHRD010000017">
    <property type="protein sequence ID" value="KAJ6436707.1"/>
    <property type="molecule type" value="Genomic_DNA"/>
</dbReference>
<dbReference type="SMART" id="SM00320">
    <property type="entry name" value="WD40"/>
    <property type="match status" value="13"/>
</dbReference>
<feature type="repeat" description="WD" evidence="3">
    <location>
        <begin position="441"/>
        <end position="473"/>
    </location>
</feature>
<comment type="caution">
    <text evidence="4">The sequence shown here is derived from an EMBL/GenBank/DDBJ whole genome shotgun (WGS) entry which is preliminary data.</text>
</comment>
<evidence type="ECO:0000256" key="1">
    <source>
        <dbReference type="ARBA" id="ARBA00022574"/>
    </source>
</evidence>
<accession>A0AB34FCV7</accession>
<dbReference type="PROSITE" id="PS00678">
    <property type="entry name" value="WD_REPEATS_1"/>
    <property type="match status" value="3"/>
</dbReference>
<organism evidence="4 5">
    <name type="scientific">Purpureocillium lavendulum</name>
    <dbReference type="NCBI Taxonomy" id="1247861"/>
    <lineage>
        <taxon>Eukaryota</taxon>
        <taxon>Fungi</taxon>
        <taxon>Dikarya</taxon>
        <taxon>Ascomycota</taxon>
        <taxon>Pezizomycotina</taxon>
        <taxon>Sordariomycetes</taxon>
        <taxon>Hypocreomycetidae</taxon>
        <taxon>Hypocreales</taxon>
        <taxon>Ophiocordycipitaceae</taxon>
        <taxon>Purpureocillium</taxon>
    </lineage>
</organism>
<feature type="repeat" description="WD" evidence="3">
    <location>
        <begin position="522"/>
        <end position="563"/>
    </location>
</feature>
<dbReference type="Gene3D" id="2.130.10.10">
    <property type="entry name" value="YVTN repeat-like/Quinoprotein amine dehydrogenase"/>
    <property type="match status" value="2"/>
</dbReference>
<feature type="repeat" description="WD" evidence="3">
    <location>
        <begin position="391"/>
        <end position="432"/>
    </location>
</feature>
<dbReference type="Proteomes" id="UP001163105">
    <property type="component" value="Unassembled WGS sequence"/>
</dbReference>
<keyword evidence="2" id="KW-0677">Repeat</keyword>
<dbReference type="CDD" id="cd00200">
    <property type="entry name" value="WD40"/>
    <property type="match status" value="2"/>
</dbReference>
<dbReference type="PANTHER" id="PTHR44019:SF8">
    <property type="entry name" value="POC1 CENTRIOLAR PROTEIN HOMOLOG"/>
    <property type="match status" value="1"/>
</dbReference>
<feature type="repeat" description="WD" evidence="3">
    <location>
        <begin position="356"/>
        <end position="390"/>
    </location>
</feature>
<evidence type="ECO:0000313" key="5">
    <source>
        <dbReference type="Proteomes" id="UP001163105"/>
    </source>
</evidence>
<dbReference type="InterPro" id="IPR036322">
    <property type="entry name" value="WD40_repeat_dom_sf"/>
</dbReference>
<feature type="repeat" description="WD" evidence="3">
    <location>
        <begin position="477"/>
        <end position="509"/>
    </location>
</feature>
<evidence type="ECO:0000313" key="4">
    <source>
        <dbReference type="EMBL" id="KAJ6436707.1"/>
    </source>
</evidence>
<reference evidence="4" key="1">
    <citation type="submission" date="2023-01" db="EMBL/GenBank/DDBJ databases">
        <title>The growth and conidiation of Purpureocillium lavendulum are regulated by nitrogen source and histone H3K14 acetylation.</title>
        <authorList>
            <person name="Tang P."/>
            <person name="Han J."/>
            <person name="Zhang C."/>
            <person name="Tang P."/>
            <person name="Qi F."/>
            <person name="Zhang K."/>
            <person name="Liang L."/>
        </authorList>
    </citation>
    <scope>NUCLEOTIDE SEQUENCE</scope>
    <source>
        <strain evidence="4">YMF1.00683</strain>
    </source>
</reference>
<protein>
    <submittedName>
        <fullName evidence="4">General transcriptional corepressor TUP1</fullName>
    </submittedName>
</protein>
<dbReference type="InterPro" id="IPR020472">
    <property type="entry name" value="WD40_PAC1"/>
</dbReference>
<feature type="repeat" description="WD" evidence="3">
    <location>
        <begin position="564"/>
        <end position="595"/>
    </location>
</feature>
<feature type="repeat" description="WD" evidence="3">
    <location>
        <begin position="76"/>
        <end position="117"/>
    </location>
</feature>